<feature type="binding site" evidence="7">
    <location>
        <position position="183"/>
    </location>
    <ligand>
        <name>UDP-N-acetyl-alpha-D-muramoyl-L-alanyl-D-glutamate</name>
        <dbReference type="ChEBI" id="CHEBI:83900"/>
    </ligand>
</feature>
<dbReference type="PANTHER" id="PTHR23135">
    <property type="entry name" value="MUR LIGASE FAMILY MEMBER"/>
    <property type="match status" value="1"/>
</dbReference>
<feature type="binding site" evidence="7">
    <location>
        <position position="379"/>
    </location>
    <ligand>
        <name>meso-2,6-diaminopimelate</name>
        <dbReference type="ChEBI" id="CHEBI:57791"/>
    </ligand>
</feature>
<dbReference type="GO" id="GO:0016874">
    <property type="term" value="F:ligase activity"/>
    <property type="evidence" value="ECO:0007669"/>
    <property type="project" value="UniProtKB-KW"/>
</dbReference>
<feature type="binding site" evidence="7">
    <location>
        <position position="175"/>
    </location>
    <ligand>
        <name>UDP-N-acetyl-alpha-D-muramoyl-L-alanyl-D-glutamate</name>
        <dbReference type="ChEBI" id="CHEBI:83900"/>
    </ligand>
</feature>
<keyword evidence="2 7" id="KW-0132">Cell division</keyword>
<evidence type="ECO:0000259" key="10">
    <source>
        <dbReference type="Pfam" id="PF02875"/>
    </source>
</evidence>
<feature type="binding site" evidence="7">
    <location>
        <position position="147"/>
    </location>
    <ligand>
        <name>UDP-N-acetyl-alpha-D-muramoyl-L-alanyl-D-glutamate</name>
        <dbReference type="ChEBI" id="CHEBI:83900"/>
    </ligand>
</feature>
<comment type="similarity">
    <text evidence="1 7">Belongs to the MurCDEF family. MurE subfamily.</text>
</comment>
<accession>A0ABN1DQY8</accession>
<dbReference type="InterPro" id="IPR004101">
    <property type="entry name" value="Mur_ligase_C"/>
</dbReference>
<feature type="binding site" evidence="7">
    <location>
        <position position="28"/>
    </location>
    <ligand>
        <name>UDP-N-acetyl-alpha-D-muramoyl-L-alanyl-D-glutamate</name>
        <dbReference type="ChEBI" id="CHEBI:83900"/>
    </ligand>
</feature>
<feature type="binding site" evidence="7">
    <location>
        <position position="454"/>
    </location>
    <ligand>
        <name>meso-2,6-diaminopimelate</name>
        <dbReference type="ChEBI" id="CHEBI:57791"/>
    </ligand>
</feature>
<dbReference type="RefSeq" id="WP_226766628.1">
    <property type="nucleotide sequence ID" value="NZ_BAAAEO010000002.1"/>
</dbReference>
<evidence type="ECO:0000256" key="8">
    <source>
        <dbReference type="RuleBase" id="RU004135"/>
    </source>
</evidence>
<feature type="binding site" evidence="7">
    <location>
        <begin position="403"/>
        <end position="406"/>
    </location>
    <ligand>
        <name>meso-2,6-diaminopimelate</name>
        <dbReference type="ChEBI" id="CHEBI:57791"/>
    </ligand>
</feature>
<keyword evidence="5 7" id="KW-0131">Cell cycle</keyword>
<dbReference type="EMBL" id="BAAAEO010000002">
    <property type="protein sequence ID" value="GAA0549975.1"/>
    <property type="molecule type" value="Genomic_DNA"/>
</dbReference>
<dbReference type="InterPro" id="IPR013221">
    <property type="entry name" value="Mur_ligase_cen"/>
</dbReference>
<comment type="catalytic activity">
    <reaction evidence="7">
        <text>UDP-N-acetyl-alpha-D-muramoyl-L-alanyl-D-glutamate + meso-2,6-diaminopimelate + ATP = UDP-N-acetyl-alpha-D-muramoyl-L-alanyl-gamma-D-glutamyl-meso-2,6-diaminopimelate + ADP + phosphate + H(+)</text>
        <dbReference type="Rhea" id="RHEA:23676"/>
        <dbReference type="ChEBI" id="CHEBI:15378"/>
        <dbReference type="ChEBI" id="CHEBI:30616"/>
        <dbReference type="ChEBI" id="CHEBI:43474"/>
        <dbReference type="ChEBI" id="CHEBI:57791"/>
        <dbReference type="ChEBI" id="CHEBI:83900"/>
        <dbReference type="ChEBI" id="CHEBI:83905"/>
        <dbReference type="ChEBI" id="CHEBI:456216"/>
        <dbReference type="EC" id="6.3.2.13"/>
    </reaction>
</comment>
<comment type="subcellular location">
    <subcellularLocation>
        <location evidence="7 8">Cytoplasm</location>
    </subcellularLocation>
</comment>
<sequence>MPVNAQQWLALYASDIPPCQLNQLQLDSRKVSSGDVFLAIPGVQQHGKQFIAQALAQGAALVLTDEGQYEDKRILVLPELMQLLPALAASFYQQPARSLQLVGITGTNGKSSTAFFVSQLAEQLAQKAAVIGTLGYGPCSKLTPLPNTTPHYVDIQRILSEAVAAKTQLVAMEVSSHALVQQRVAGLWFDATVFTNLTRDHLDYHGSMAEYGAAKALLFTPQLSRAAVINVSDEFGRQLAAQSQLPVWAYGKAADCRGFNRYLAYDDVLATEDGYQLQLSSHVAEYNFYLPLLGEFNIQNVLAAMSSMLVLGYDLTTVVAACSQLKPVPGRMEQFKFAQNFTAVVDYAHTPDALQQALQSLRLHCKGKLWCVFGCGGDRDRGKRPLMGQLAELHADHVIITADNPRSEDVLSICEEIAAGMSPDGSYTIEPDRQSAIKLALISAQEGDVVLVAGKGHETIQIIGSEHRQYDERAYLRQLVAEMSA</sequence>
<keyword evidence="7" id="KW-0547">Nucleotide-binding</keyword>
<evidence type="ECO:0000256" key="6">
    <source>
        <dbReference type="ARBA" id="ARBA00023316"/>
    </source>
</evidence>
<dbReference type="Pfam" id="PF08245">
    <property type="entry name" value="Mur_ligase_M"/>
    <property type="match status" value="1"/>
</dbReference>
<dbReference type="InterPro" id="IPR035911">
    <property type="entry name" value="MurE/MurF_N"/>
</dbReference>
<dbReference type="NCBIfam" id="TIGR01085">
    <property type="entry name" value="murE"/>
    <property type="match status" value="1"/>
</dbReference>
<evidence type="ECO:0000313" key="13">
    <source>
        <dbReference type="Proteomes" id="UP001501169"/>
    </source>
</evidence>
<keyword evidence="7 12" id="KW-0436">Ligase</keyword>
<dbReference type="HAMAP" id="MF_00208">
    <property type="entry name" value="MurE"/>
    <property type="match status" value="1"/>
</dbReference>
<evidence type="ECO:0000256" key="3">
    <source>
        <dbReference type="ARBA" id="ARBA00022960"/>
    </source>
</evidence>
<feature type="binding site" evidence="7">
    <location>
        <begin position="106"/>
        <end position="112"/>
    </location>
    <ligand>
        <name>ATP</name>
        <dbReference type="ChEBI" id="CHEBI:30616"/>
    </ligand>
</feature>
<dbReference type="Gene3D" id="3.40.1390.10">
    <property type="entry name" value="MurE/MurF, N-terminal domain"/>
    <property type="match status" value="1"/>
</dbReference>
<keyword evidence="6 7" id="KW-0961">Cell wall biogenesis/degradation</keyword>
<name>A0ABN1DQY8_9GAMM</name>
<dbReference type="SUPFAM" id="SSF63418">
    <property type="entry name" value="MurE/MurF N-terminal domain"/>
    <property type="match status" value="1"/>
</dbReference>
<comment type="cofactor">
    <cofactor evidence="7">
        <name>Mg(2+)</name>
        <dbReference type="ChEBI" id="CHEBI:18420"/>
    </cofactor>
</comment>
<evidence type="ECO:0000256" key="5">
    <source>
        <dbReference type="ARBA" id="ARBA00023306"/>
    </source>
</evidence>
<feature type="binding site" evidence="7">
    <location>
        <position position="181"/>
    </location>
    <ligand>
        <name>UDP-N-acetyl-alpha-D-muramoyl-L-alanyl-D-glutamate</name>
        <dbReference type="ChEBI" id="CHEBI:83900"/>
    </ligand>
</feature>
<feature type="domain" description="Mur ligase C-terminal" evidence="10">
    <location>
        <begin position="330"/>
        <end position="456"/>
    </location>
</feature>
<dbReference type="PANTHER" id="PTHR23135:SF4">
    <property type="entry name" value="UDP-N-ACETYLMURAMOYL-L-ALANYL-D-GLUTAMATE--2,6-DIAMINOPIMELATE LIGASE MURE HOMOLOG, CHLOROPLASTIC"/>
    <property type="match status" value="1"/>
</dbReference>
<comment type="caution">
    <text evidence="12">The sequence shown here is derived from an EMBL/GenBank/DDBJ whole genome shotgun (WGS) entry which is preliminary data.</text>
</comment>
<evidence type="ECO:0000256" key="1">
    <source>
        <dbReference type="ARBA" id="ARBA00005898"/>
    </source>
</evidence>
<dbReference type="InterPro" id="IPR005761">
    <property type="entry name" value="UDP-N-AcMur-Glu-dNH2Pim_ligase"/>
</dbReference>
<dbReference type="Gene3D" id="3.40.1190.10">
    <property type="entry name" value="Mur-like, catalytic domain"/>
    <property type="match status" value="1"/>
</dbReference>
<protein>
    <recommendedName>
        <fullName evidence="7">UDP-N-acetylmuramoyl-L-alanyl-D-glutamate--2,6-diaminopimelate ligase</fullName>
        <ecNumber evidence="7">6.3.2.13</ecNumber>
    </recommendedName>
    <alternativeName>
        <fullName evidence="7">Meso-A2pm-adding enzyme</fullName>
    </alternativeName>
    <alternativeName>
        <fullName evidence="7">Meso-diaminopimelate-adding enzyme</fullName>
    </alternativeName>
    <alternativeName>
        <fullName evidence="7">UDP-MurNAc-L-Ala-D-Glu:meso-diaminopimelate ligase</fullName>
    </alternativeName>
    <alternativeName>
        <fullName evidence="7">UDP-MurNAc-tripeptide synthetase</fullName>
    </alternativeName>
    <alternativeName>
        <fullName evidence="7">UDP-N-acetylmuramyl-tripeptide synthetase</fullName>
    </alternativeName>
</protein>
<evidence type="ECO:0000259" key="11">
    <source>
        <dbReference type="Pfam" id="PF08245"/>
    </source>
</evidence>
<evidence type="ECO:0000256" key="2">
    <source>
        <dbReference type="ARBA" id="ARBA00022618"/>
    </source>
</evidence>
<keyword evidence="13" id="KW-1185">Reference proteome</keyword>
<feature type="domain" description="Mur ligase central" evidence="11">
    <location>
        <begin position="104"/>
        <end position="306"/>
    </location>
</feature>
<dbReference type="EC" id="6.3.2.13" evidence="7"/>
<keyword evidence="3 7" id="KW-0133">Cell shape</keyword>
<dbReference type="Pfam" id="PF01225">
    <property type="entry name" value="Mur_ligase"/>
    <property type="match status" value="1"/>
</dbReference>
<dbReference type="SUPFAM" id="SSF53623">
    <property type="entry name" value="MurD-like peptide ligases, catalytic domain"/>
    <property type="match status" value="1"/>
</dbReference>
<feature type="short sequence motif" description="Meso-diaminopimelate recognition motif" evidence="7">
    <location>
        <begin position="403"/>
        <end position="406"/>
    </location>
</feature>
<keyword evidence="7" id="KW-0067">ATP-binding</keyword>
<feature type="binding site" evidence="7">
    <location>
        <position position="26"/>
    </location>
    <ligand>
        <name>UDP-N-acetyl-alpha-D-muramoyl-L-alanyl-D-glutamate</name>
        <dbReference type="ChEBI" id="CHEBI:83900"/>
    </ligand>
</feature>
<comment type="PTM">
    <text evidence="7">Carboxylation is probably crucial for Mg(2+) binding and, consequently, for the gamma-phosphate positioning of ATP.</text>
</comment>
<keyword evidence="4 7" id="KW-0573">Peptidoglycan synthesis</keyword>
<evidence type="ECO:0000256" key="7">
    <source>
        <dbReference type="HAMAP-Rule" id="MF_00208"/>
    </source>
</evidence>
<comment type="caution">
    <text evidence="7">Lacks conserved residue(s) required for the propagation of feature annotation.</text>
</comment>
<dbReference type="InterPro" id="IPR036615">
    <property type="entry name" value="Mur_ligase_C_dom_sf"/>
</dbReference>
<comment type="function">
    <text evidence="7">Catalyzes the addition of meso-diaminopimelic acid to the nucleotide precursor UDP-N-acetylmuramoyl-L-alanyl-D-glutamate (UMAG) in the biosynthesis of bacterial cell-wall peptidoglycan.</text>
</comment>
<dbReference type="Proteomes" id="UP001501169">
    <property type="component" value="Unassembled WGS sequence"/>
</dbReference>
<dbReference type="NCBIfam" id="NF001126">
    <property type="entry name" value="PRK00139.1-4"/>
    <property type="match status" value="1"/>
</dbReference>
<evidence type="ECO:0000256" key="4">
    <source>
        <dbReference type="ARBA" id="ARBA00022984"/>
    </source>
</evidence>
<dbReference type="InterPro" id="IPR036565">
    <property type="entry name" value="Mur-like_cat_sf"/>
</dbReference>
<proteinExistence type="inferred from homology"/>
<feature type="binding site" evidence="7">
    <location>
        <begin position="148"/>
        <end position="149"/>
    </location>
    <ligand>
        <name>UDP-N-acetyl-alpha-D-muramoyl-L-alanyl-D-glutamate</name>
        <dbReference type="ChEBI" id="CHEBI:83900"/>
    </ligand>
</feature>
<feature type="domain" description="Mur ligase N-terminal catalytic" evidence="9">
    <location>
        <begin position="23"/>
        <end position="70"/>
    </location>
</feature>
<feature type="binding site" evidence="7">
    <location>
        <position position="458"/>
    </location>
    <ligand>
        <name>meso-2,6-diaminopimelate</name>
        <dbReference type="ChEBI" id="CHEBI:57791"/>
    </ligand>
</feature>
<reference evidence="12 13" key="1">
    <citation type="journal article" date="2019" name="Int. J. Syst. Evol. Microbiol.">
        <title>The Global Catalogue of Microorganisms (GCM) 10K type strain sequencing project: providing services to taxonomists for standard genome sequencing and annotation.</title>
        <authorList>
            <consortium name="The Broad Institute Genomics Platform"/>
            <consortium name="The Broad Institute Genome Sequencing Center for Infectious Disease"/>
            <person name="Wu L."/>
            <person name="Ma J."/>
        </authorList>
    </citation>
    <scope>NUCLEOTIDE SEQUENCE [LARGE SCALE GENOMIC DNA]</scope>
    <source>
        <strain evidence="12 13">JCM 14331</strain>
    </source>
</reference>
<organism evidence="12 13">
    <name type="scientific">Rheinheimera aquimaris</name>
    <dbReference type="NCBI Taxonomy" id="412437"/>
    <lineage>
        <taxon>Bacteria</taxon>
        <taxon>Pseudomonadati</taxon>
        <taxon>Pseudomonadota</taxon>
        <taxon>Gammaproteobacteria</taxon>
        <taxon>Chromatiales</taxon>
        <taxon>Chromatiaceae</taxon>
        <taxon>Rheinheimera</taxon>
    </lineage>
</organism>
<keyword evidence="7" id="KW-0460">Magnesium</keyword>
<evidence type="ECO:0000313" key="12">
    <source>
        <dbReference type="EMBL" id="GAA0549975.1"/>
    </source>
</evidence>
<dbReference type="InterPro" id="IPR000713">
    <property type="entry name" value="Mur_ligase_N"/>
</dbReference>
<dbReference type="Gene3D" id="3.90.190.20">
    <property type="entry name" value="Mur ligase, C-terminal domain"/>
    <property type="match status" value="1"/>
</dbReference>
<dbReference type="Pfam" id="PF02875">
    <property type="entry name" value="Mur_ligase_C"/>
    <property type="match status" value="1"/>
</dbReference>
<dbReference type="SUPFAM" id="SSF53244">
    <property type="entry name" value="MurD-like peptide ligases, peptide-binding domain"/>
    <property type="match status" value="1"/>
</dbReference>
<dbReference type="NCBIfam" id="NF001124">
    <property type="entry name" value="PRK00139.1-2"/>
    <property type="match status" value="1"/>
</dbReference>
<evidence type="ECO:0000259" key="9">
    <source>
        <dbReference type="Pfam" id="PF01225"/>
    </source>
</evidence>
<keyword evidence="7" id="KW-0963">Cytoplasm</keyword>
<feature type="modified residue" description="N6-carboxylysine" evidence="7">
    <location>
        <position position="215"/>
    </location>
</feature>
<comment type="pathway">
    <text evidence="7 8">Cell wall biogenesis; peptidoglycan biosynthesis.</text>
</comment>
<gene>
    <name evidence="7 12" type="primary">murE</name>
    <name evidence="12" type="ORF">GCM10009098_17050</name>
</gene>